<dbReference type="PRINTS" id="PR00782">
    <property type="entry name" value="LSHMANOLYSIN"/>
</dbReference>
<sequence length="225" mass="24732">MDSIYIWTAQEIMTRAKSWVIENILTPLAPYCTQRLFNVKPVHGRLIVTANACGPDVVIPPAQLTTGVTDADMMLCVHAGGTGTSSTPGILGIITWAGVCSTNQFSRPVVGHIIFFPFFIQGSDSGRKYEYYLRVVMRETFYVLRYGPAFLNNMINISERRGKPVLLVTAPAVVTTARAHLNCPTPDGVELEGEGGADTAHGRTRGGDNGWMNSWQKYQTRSSIY</sequence>
<evidence type="ECO:0000256" key="9">
    <source>
        <dbReference type="ARBA" id="ARBA00022889"/>
    </source>
</evidence>
<dbReference type="GO" id="GO:0005737">
    <property type="term" value="C:cytoplasm"/>
    <property type="evidence" value="ECO:0007669"/>
    <property type="project" value="TreeGrafter"/>
</dbReference>
<dbReference type="Gene3D" id="3.10.170.20">
    <property type="match status" value="1"/>
</dbReference>
<dbReference type="GO" id="GO:0007155">
    <property type="term" value="P:cell adhesion"/>
    <property type="evidence" value="ECO:0007669"/>
    <property type="project" value="UniProtKB-KW"/>
</dbReference>
<dbReference type="Gene3D" id="3.90.132.10">
    <property type="entry name" value="Leishmanolysin , domain 2"/>
    <property type="match status" value="1"/>
</dbReference>
<evidence type="ECO:0000256" key="6">
    <source>
        <dbReference type="ARBA" id="ARBA00022729"/>
    </source>
</evidence>
<feature type="binding site" evidence="16">
    <location>
        <position position="201"/>
    </location>
    <ligand>
        <name>Zn(2+)</name>
        <dbReference type="ChEBI" id="CHEBI:29105"/>
        <note>catalytic</note>
    </ligand>
</feature>
<comment type="subcellular location">
    <subcellularLocation>
        <location evidence="2">Membrane</location>
    </subcellularLocation>
</comment>
<evidence type="ECO:0000256" key="14">
    <source>
        <dbReference type="ARBA" id="ARBA00023180"/>
    </source>
</evidence>
<gene>
    <name evidence="19" type="ORF">TraAM80_04004</name>
</gene>
<evidence type="ECO:0000256" key="3">
    <source>
        <dbReference type="ARBA" id="ARBA00005860"/>
    </source>
</evidence>
<evidence type="ECO:0000313" key="20">
    <source>
        <dbReference type="Proteomes" id="UP000283634"/>
    </source>
</evidence>
<dbReference type="GO" id="GO:0016020">
    <property type="term" value="C:membrane"/>
    <property type="evidence" value="ECO:0007669"/>
    <property type="project" value="UniProtKB-SubCell"/>
</dbReference>
<keyword evidence="7 17" id="KW-0378">Hydrolase</keyword>
<reference evidence="19 20" key="1">
    <citation type="journal article" date="2018" name="BMC Genomics">
        <title>Genomic comparison of Trypanosoma conorhini and Trypanosoma rangeli to Trypanosoma cruzi strains of high and low virulence.</title>
        <authorList>
            <person name="Bradwell K.R."/>
            <person name="Koparde V.N."/>
            <person name="Matveyev A.V."/>
            <person name="Serrano M.G."/>
            <person name="Alves J.M."/>
            <person name="Parikh H."/>
            <person name="Huang B."/>
            <person name="Lee V."/>
            <person name="Espinosa-Alvarez O."/>
            <person name="Ortiz P.A."/>
            <person name="Costa-Martins A.G."/>
            <person name="Teixeira M.M."/>
            <person name="Buck G.A."/>
        </authorList>
    </citation>
    <scope>NUCLEOTIDE SEQUENCE [LARGE SCALE GENOMIC DNA]</scope>
    <source>
        <strain evidence="19 20">AM80</strain>
    </source>
</reference>
<comment type="similarity">
    <text evidence="3 17">Belongs to the peptidase M8 family.</text>
</comment>
<evidence type="ECO:0000256" key="13">
    <source>
        <dbReference type="ARBA" id="ARBA00023157"/>
    </source>
</evidence>
<dbReference type="AlphaFoldDB" id="A0A422NLZ8"/>
<organism evidence="19 20">
    <name type="scientific">Trypanosoma rangeli</name>
    <dbReference type="NCBI Taxonomy" id="5698"/>
    <lineage>
        <taxon>Eukaryota</taxon>
        <taxon>Discoba</taxon>
        <taxon>Euglenozoa</taxon>
        <taxon>Kinetoplastea</taxon>
        <taxon>Metakinetoplastina</taxon>
        <taxon>Trypanosomatida</taxon>
        <taxon>Trypanosomatidae</taxon>
        <taxon>Trypanosoma</taxon>
        <taxon>Herpetosoma</taxon>
    </lineage>
</organism>
<dbReference type="GO" id="GO:0046872">
    <property type="term" value="F:metal ion binding"/>
    <property type="evidence" value="ECO:0007669"/>
    <property type="project" value="UniProtKB-KW"/>
</dbReference>
<keyword evidence="12" id="KW-0865">Zymogen</keyword>
<dbReference type="RefSeq" id="XP_029239288.1">
    <property type="nucleotide sequence ID" value="XM_029380952.1"/>
</dbReference>
<dbReference type="PANTHER" id="PTHR10942">
    <property type="entry name" value="LEISHMANOLYSIN-LIKE PEPTIDASE"/>
    <property type="match status" value="1"/>
</dbReference>
<dbReference type="PANTHER" id="PTHR10942:SF0">
    <property type="entry name" value="LEISHMANOLYSIN-LIKE PEPTIDASE"/>
    <property type="match status" value="1"/>
</dbReference>
<keyword evidence="13" id="KW-1015">Disulfide bond</keyword>
<dbReference type="SUPFAM" id="SSF55486">
    <property type="entry name" value="Metalloproteases ('zincins'), catalytic domain"/>
    <property type="match status" value="1"/>
</dbReference>
<comment type="catalytic activity">
    <reaction evidence="1">
        <text>Preference for hydrophobic residues at P1 and P1' and basic residues at P2' and P3'. A model nonapeptide is cleaved at -Ala-Tyr-|-Leu-Lys-Lys-.</text>
        <dbReference type="EC" id="3.4.24.36"/>
    </reaction>
</comment>
<name>A0A422NLZ8_TRYRA</name>
<evidence type="ECO:0000256" key="8">
    <source>
        <dbReference type="ARBA" id="ARBA00022833"/>
    </source>
</evidence>
<evidence type="ECO:0000256" key="12">
    <source>
        <dbReference type="ARBA" id="ARBA00023145"/>
    </source>
</evidence>
<dbReference type="OrthoDB" id="527990at2759"/>
<dbReference type="GO" id="GO:0006508">
    <property type="term" value="P:proteolysis"/>
    <property type="evidence" value="ECO:0007669"/>
    <property type="project" value="UniProtKB-KW"/>
</dbReference>
<evidence type="ECO:0000256" key="2">
    <source>
        <dbReference type="ARBA" id="ARBA00004370"/>
    </source>
</evidence>
<dbReference type="InterPro" id="IPR001577">
    <property type="entry name" value="Peptidase_M8"/>
</dbReference>
<feature type="active site" evidence="15">
    <location>
        <position position="139"/>
    </location>
</feature>
<keyword evidence="20" id="KW-1185">Reference proteome</keyword>
<evidence type="ECO:0000256" key="10">
    <source>
        <dbReference type="ARBA" id="ARBA00023049"/>
    </source>
</evidence>
<evidence type="ECO:0000256" key="1">
    <source>
        <dbReference type="ARBA" id="ARBA00001249"/>
    </source>
</evidence>
<protein>
    <recommendedName>
        <fullName evidence="17">Leishmanolysin-like peptidase</fullName>
        <ecNumber evidence="17">3.4.24.-</ecNumber>
    </recommendedName>
</protein>
<keyword evidence="6" id="KW-0732">Signal</keyword>
<keyword evidence="14" id="KW-0325">Glycoprotein</keyword>
<dbReference type="GeneID" id="40327937"/>
<keyword evidence="4 17" id="KW-0645">Protease</keyword>
<evidence type="ECO:0000256" key="7">
    <source>
        <dbReference type="ARBA" id="ARBA00022801"/>
    </source>
</evidence>
<keyword evidence="8 16" id="KW-0862">Zinc</keyword>
<evidence type="ECO:0000256" key="17">
    <source>
        <dbReference type="RuleBase" id="RU366077"/>
    </source>
</evidence>
<evidence type="ECO:0000256" key="16">
    <source>
        <dbReference type="PIRSR" id="PIRSR601577-2"/>
    </source>
</evidence>
<evidence type="ECO:0000313" key="19">
    <source>
        <dbReference type="EMBL" id="RNF06501.1"/>
    </source>
</evidence>
<dbReference type="Proteomes" id="UP000283634">
    <property type="component" value="Unassembled WGS sequence"/>
</dbReference>
<proteinExistence type="inferred from homology"/>
<accession>A0A422NLZ8</accession>
<evidence type="ECO:0000256" key="18">
    <source>
        <dbReference type="SAM" id="MobiDB-lite"/>
    </source>
</evidence>
<keyword evidence="9" id="KW-0130">Cell adhesion</keyword>
<comment type="cofactor">
    <cofactor evidence="16 17">
        <name>Zn(2+)</name>
        <dbReference type="ChEBI" id="CHEBI:29105"/>
    </cofactor>
    <text evidence="16 17">Binds 1 zinc ion per subunit.</text>
</comment>
<feature type="region of interest" description="Disordered" evidence="18">
    <location>
        <begin position="188"/>
        <end position="214"/>
    </location>
</feature>
<evidence type="ECO:0000256" key="15">
    <source>
        <dbReference type="PIRSR" id="PIRSR601577-1"/>
    </source>
</evidence>
<comment type="caution">
    <text evidence="19">The sequence shown here is derived from an EMBL/GenBank/DDBJ whole genome shotgun (WGS) entry which is preliminary data.</text>
</comment>
<dbReference type="GO" id="GO:0004222">
    <property type="term" value="F:metalloendopeptidase activity"/>
    <property type="evidence" value="ECO:0007669"/>
    <property type="project" value="UniProtKB-UniRule"/>
</dbReference>
<keyword evidence="5 16" id="KW-0479">Metal-binding</keyword>
<keyword evidence="10 16" id="KW-0482">Metalloprotease</keyword>
<dbReference type="Pfam" id="PF01457">
    <property type="entry name" value="Peptidase_M8"/>
    <property type="match status" value="1"/>
</dbReference>
<evidence type="ECO:0000256" key="11">
    <source>
        <dbReference type="ARBA" id="ARBA00023136"/>
    </source>
</evidence>
<evidence type="ECO:0000256" key="5">
    <source>
        <dbReference type="ARBA" id="ARBA00022723"/>
    </source>
</evidence>
<dbReference type="EC" id="3.4.24.-" evidence="17"/>
<keyword evidence="11" id="KW-0472">Membrane</keyword>
<evidence type="ECO:0000256" key="4">
    <source>
        <dbReference type="ARBA" id="ARBA00022670"/>
    </source>
</evidence>
<dbReference type="EMBL" id="MKGL01000107">
    <property type="protein sequence ID" value="RNF06501.1"/>
    <property type="molecule type" value="Genomic_DNA"/>
</dbReference>